<dbReference type="InterPro" id="IPR036388">
    <property type="entry name" value="WH-like_DNA-bd_sf"/>
</dbReference>
<dbReference type="FunFam" id="1.10.10.10:FF:000214">
    <property type="entry name" value="Methylated-DNA--protein-cysteine methyltransferase"/>
    <property type="match status" value="1"/>
</dbReference>
<dbReference type="GO" id="GO:0003908">
    <property type="term" value="F:methylated-DNA-[protein]-cysteine S-methyltransferase activity"/>
    <property type="evidence" value="ECO:0007669"/>
    <property type="project" value="UniProtKB-UniRule"/>
</dbReference>
<evidence type="ECO:0000256" key="5">
    <source>
        <dbReference type="ARBA" id="ARBA00022763"/>
    </source>
</evidence>
<dbReference type="PANTHER" id="PTHR10815:SF5">
    <property type="entry name" value="METHYLATED-DNA--PROTEIN-CYSTEINE METHYLTRANSFERASE"/>
    <property type="match status" value="1"/>
</dbReference>
<dbReference type="Pfam" id="PF01035">
    <property type="entry name" value="DNA_binding_1"/>
    <property type="match status" value="1"/>
</dbReference>
<evidence type="ECO:0000256" key="4">
    <source>
        <dbReference type="ARBA" id="ARBA00022679"/>
    </source>
</evidence>
<proteinExistence type="inferred from homology"/>
<evidence type="ECO:0000256" key="1">
    <source>
        <dbReference type="ARBA" id="ARBA00001286"/>
    </source>
</evidence>
<dbReference type="Gene3D" id="3.30.160.70">
    <property type="entry name" value="Methylated DNA-protein cysteine methyltransferase domain"/>
    <property type="match status" value="1"/>
</dbReference>
<dbReference type="Gene3D" id="1.10.10.10">
    <property type="entry name" value="Winged helix-like DNA-binding domain superfamily/Winged helix DNA-binding domain"/>
    <property type="match status" value="1"/>
</dbReference>
<comment type="miscellaneous">
    <text evidence="8">This enzyme catalyzes only one turnover and therefore is not strictly catalytic. According to one definition, an enzyme is a biocatalyst that acts repeatedly and over many reaction cycles.</text>
</comment>
<dbReference type="InterPro" id="IPR008332">
    <property type="entry name" value="MethylG_MeTrfase_N"/>
</dbReference>
<keyword evidence="6 8" id="KW-0234">DNA repair</keyword>
<evidence type="ECO:0000259" key="9">
    <source>
        <dbReference type="Pfam" id="PF01035"/>
    </source>
</evidence>
<dbReference type="InterPro" id="IPR014048">
    <property type="entry name" value="MethylDNA_cys_MeTrfase_DNA-bd"/>
</dbReference>
<comment type="catalytic activity">
    <reaction evidence="7 8">
        <text>a 6-O-methyl-2'-deoxyguanosine in DNA + L-cysteinyl-[protein] = S-methyl-L-cysteinyl-[protein] + a 2'-deoxyguanosine in DNA</text>
        <dbReference type="Rhea" id="RHEA:24000"/>
        <dbReference type="Rhea" id="RHEA-COMP:10131"/>
        <dbReference type="Rhea" id="RHEA-COMP:10132"/>
        <dbReference type="Rhea" id="RHEA-COMP:11367"/>
        <dbReference type="Rhea" id="RHEA-COMP:11368"/>
        <dbReference type="ChEBI" id="CHEBI:29950"/>
        <dbReference type="ChEBI" id="CHEBI:82612"/>
        <dbReference type="ChEBI" id="CHEBI:85445"/>
        <dbReference type="ChEBI" id="CHEBI:85448"/>
        <dbReference type="EC" id="2.1.1.63"/>
    </reaction>
</comment>
<name>A0A9D6L704_UNCEI</name>
<dbReference type="CDD" id="cd06445">
    <property type="entry name" value="ATase"/>
    <property type="match status" value="1"/>
</dbReference>
<feature type="domain" description="Methylated-DNA-[protein]-cysteine S-methyltransferase DNA binding" evidence="9">
    <location>
        <begin position="89"/>
        <end position="168"/>
    </location>
</feature>
<comment type="function">
    <text evidence="8">Involved in the cellular defense against the biological effects of O6-methylguanine (O6-MeG) and O4-methylthymine (O4-MeT) in DNA. Repairs the methylated nucleobase in DNA by stoichiometrically transferring the methyl group to a cysteine residue in the enzyme. This is a suicide reaction: the enzyme is irreversibly inactivated.</text>
</comment>
<dbReference type="GO" id="GO:0006307">
    <property type="term" value="P:DNA alkylation repair"/>
    <property type="evidence" value="ECO:0007669"/>
    <property type="project" value="UniProtKB-UniRule"/>
</dbReference>
<evidence type="ECO:0000259" key="10">
    <source>
        <dbReference type="Pfam" id="PF02870"/>
    </source>
</evidence>
<dbReference type="GO" id="GO:0032259">
    <property type="term" value="P:methylation"/>
    <property type="evidence" value="ECO:0007669"/>
    <property type="project" value="UniProtKB-KW"/>
</dbReference>
<dbReference type="InterPro" id="IPR023546">
    <property type="entry name" value="MGMT"/>
</dbReference>
<reference evidence="11" key="1">
    <citation type="submission" date="2020-07" db="EMBL/GenBank/DDBJ databases">
        <title>Huge and variable diversity of episymbiotic CPR bacteria and DPANN archaea in groundwater ecosystems.</title>
        <authorList>
            <person name="He C.Y."/>
            <person name="Keren R."/>
            <person name="Whittaker M."/>
            <person name="Farag I.F."/>
            <person name="Doudna J."/>
            <person name="Cate J.H.D."/>
            <person name="Banfield J.F."/>
        </authorList>
    </citation>
    <scope>NUCLEOTIDE SEQUENCE</scope>
    <source>
        <strain evidence="11">NC_groundwater_928_Pr1_S-0.2um_72_17</strain>
    </source>
</reference>
<dbReference type="NCBIfam" id="TIGR00589">
    <property type="entry name" value="ogt"/>
    <property type="match status" value="1"/>
</dbReference>
<dbReference type="AlphaFoldDB" id="A0A9D6L704"/>
<keyword evidence="8" id="KW-0963">Cytoplasm</keyword>
<dbReference type="EMBL" id="JACQAY010000028">
    <property type="protein sequence ID" value="MBI3538785.1"/>
    <property type="molecule type" value="Genomic_DNA"/>
</dbReference>
<keyword evidence="4 8" id="KW-0808">Transferase</keyword>
<evidence type="ECO:0000256" key="2">
    <source>
        <dbReference type="ARBA" id="ARBA00008711"/>
    </source>
</evidence>
<dbReference type="GO" id="GO:0005737">
    <property type="term" value="C:cytoplasm"/>
    <property type="evidence" value="ECO:0007669"/>
    <property type="project" value="UniProtKB-SubCell"/>
</dbReference>
<gene>
    <name evidence="11" type="ORF">HY076_00730</name>
</gene>
<accession>A0A9D6L704</accession>
<evidence type="ECO:0000313" key="12">
    <source>
        <dbReference type="Proteomes" id="UP000807850"/>
    </source>
</evidence>
<feature type="active site" description="Nucleophile; methyl group acceptor" evidence="8">
    <location>
        <position position="140"/>
    </location>
</feature>
<comment type="similarity">
    <text evidence="2 8">Belongs to the MGMT family.</text>
</comment>
<dbReference type="HAMAP" id="MF_00772">
    <property type="entry name" value="OGT"/>
    <property type="match status" value="1"/>
</dbReference>
<organism evidence="11 12">
    <name type="scientific">Eiseniibacteriota bacterium</name>
    <dbReference type="NCBI Taxonomy" id="2212470"/>
    <lineage>
        <taxon>Bacteria</taxon>
        <taxon>Candidatus Eiseniibacteriota</taxon>
    </lineage>
</organism>
<dbReference type="PANTHER" id="PTHR10815">
    <property type="entry name" value="METHYLATED-DNA--PROTEIN-CYSTEINE METHYLTRANSFERASE"/>
    <property type="match status" value="1"/>
</dbReference>
<keyword evidence="5 8" id="KW-0227">DNA damage</keyword>
<dbReference type="SUPFAM" id="SSF46767">
    <property type="entry name" value="Methylated DNA-protein cysteine methyltransferase, C-terminal domain"/>
    <property type="match status" value="1"/>
</dbReference>
<protein>
    <recommendedName>
        <fullName evidence="8">Methylated-DNA--protein-cysteine methyltransferase</fullName>
        <ecNumber evidence="8">2.1.1.63</ecNumber>
    </recommendedName>
    <alternativeName>
        <fullName evidence="8">6-O-methylguanine-DNA methyltransferase</fullName>
        <shortName evidence="8">MGMT</shortName>
    </alternativeName>
    <alternativeName>
        <fullName evidence="8">O-6-methylguanine-DNA-alkyltransferase</fullName>
    </alternativeName>
</protein>
<dbReference type="EC" id="2.1.1.63" evidence="8"/>
<dbReference type="Proteomes" id="UP000807850">
    <property type="component" value="Unassembled WGS sequence"/>
</dbReference>
<evidence type="ECO:0000256" key="6">
    <source>
        <dbReference type="ARBA" id="ARBA00023204"/>
    </source>
</evidence>
<dbReference type="Pfam" id="PF02870">
    <property type="entry name" value="Methyltransf_1N"/>
    <property type="match status" value="1"/>
</dbReference>
<evidence type="ECO:0000256" key="3">
    <source>
        <dbReference type="ARBA" id="ARBA00022603"/>
    </source>
</evidence>
<comment type="subcellular location">
    <subcellularLocation>
        <location evidence="8">Cytoplasm</location>
    </subcellularLocation>
</comment>
<keyword evidence="3 8" id="KW-0489">Methyltransferase</keyword>
<evidence type="ECO:0000256" key="8">
    <source>
        <dbReference type="HAMAP-Rule" id="MF_00772"/>
    </source>
</evidence>
<dbReference type="InterPro" id="IPR036631">
    <property type="entry name" value="MGMT_N_sf"/>
</dbReference>
<sequence>MVRIAYHMMSAPPPIGLLFLARTSKGLRYVEFMDRKSLKRMIAAHEADAPDAVWEPSLLDVKNVTEQLEAYFLGTLREFELPLDPVGSEFQLKVWRALGRIPYGETRTYGEIATSVGQPKASRAVGLANHDNPIAIVTPCHRVIGANRQLTGYGGGLHRKRWLLEHEARQLRPVGKQGDLFAVAGGSSGRRTSR</sequence>
<dbReference type="InterPro" id="IPR036217">
    <property type="entry name" value="MethylDNA_cys_MeTrfase_DNAb"/>
</dbReference>
<comment type="caution">
    <text evidence="11">The sequence shown here is derived from an EMBL/GenBank/DDBJ whole genome shotgun (WGS) entry which is preliminary data.</text>
</comment>
<evidence type="ECO:0000256" key="7">
    <source>
        <dbReference type="ARBA" id="ARBA00049348"/>
    </source>
</evidence>
<feature type="domain" description="Methylguanine DNA methyltransferase ribonuclease-like" evidence="10">
    <location>
        <begin position="14"/>
        <end position="85"/>
    </location>
</feature>
<dbReference type="SUPFAM" id="SSF53155">
    <property type="entry name" value="Methylated DNA-protein cysteine methyltransferase domain"/>
    <property type="match status" value="1"/>
</dbReference>
<evidence type="ECO:0000313" key="11">
    <source>
        <dbReference type="EMBL" id="MBI3538785.1"/>
    </source>
</evidence>
<comment type="catalytic activity">
    <reaction evidence="1 8">
        <text>a 4-O-methyl-thymidine in DNA + L-cysteinyl-[protein] = a thymidine in DNA + S-methyl-L-cysteinyl-[protein]</text>
        <dbReference type="Rhea" id="RHEA:53428"/>
        <dbReference type="Rhea" id="RHEA-COMP:10131"/>
        <dbReference type="Rhea" id="RHEA-COMP:10132"/>
        <dbReference type="Rhea" id="RHEA-COMP:13555"/>
        <dbReference type="Rhea" id="RHEA-COMP:13556"/>
        <dbReference type="ChEBI" id="CHEBI:29950"/>
        <dbReference type="ChEBI" id="CHEBI:82612"/>
        <dbReference type="ChEBI" id="CHEBI:137386"/>
        <dbReference type="ChEBI" id="CHEBI:137387"/>
        <dbReference type="EC" id="2.1.1.63"/>
    </reaction>
</comment>